<name>A0A6G1LVS0_ORBOL</name>
<evidence type="ECO:0000313" key="8">
    <source>
        <dbReference type="Proteomes" id="UP000614610"/>
    </source>
</evidence>
<feature type="transmembrane region" description="Helical" evidence="5">
    <location>
        <begin position="242"/>
        <end position="264"/>
    </location>
</feature>
<evidence type="ECO:0000256" key="3">
    <source>
        <dbReference type="PROSITE-ProRule" id="PRU00023"/>
    </source>
</evidence>
<keyword evidence="2 3" id="KW-0040">ANK repeat</keyword>
<dbReference type="EMBL" id="WIWT01000194">
    <property type="protein sequence ID" value="KAF3196814.1"/>
    <property type="molecule type" value="Genomic_DNA"/>
</dbReference>
<proteinExistence type="predicted"/>
<dbReference type="PANTHER" id="PTHR24198:SF165">
    <property type="entry name" value="ANKYRIN REPEAT-CONTAINING PROTEIN-RELATED"/>
    <property type="match status" value="1"/>
</dbReference>
<feature type="transmembrane region" description="Helical" evidence="5">
    <location>
        <begin position="368"/>
        <end position="387"/>
    </location>
</feature>
<reference evidence="7" key="1">
    <citation type="submission" date="2019-06" db="EMBL/GenBank/DDBJ databases">
        <authorList>
            <person name="Palmer J.M."/>
        </authorList>
    </citation>
    <scope>NUCLEOTIDE SEQUENCE</scope>
    <source>
        <strain evidence="7">TWF679</strain>
    </source>
</reference>
<evidence type="ECO:0000256" key="1">
    <source>
        <dbReference type="ARBA" id="ARBA00022737"/>
    </source>
</evidence>
<sequence length="1096" mass="122199">MTLVISSVVVLAFTPSSAAFEWNDFTNNLATDLAPLITLFGEQVTKQFLSESLSTWDNVIFAMAPLGILTAIVSAIRVCGSASLRAFIGRAQESPGTAEVELLSCTSETTSELWHEGGIARVFGAPQILQVVKVKSNDRFYEDSDKTAGIFLFSDACSTDEEQQTLPTDRITGMGLGPGAKVADANIASSPDSSTRSVNESHPRPKRPWTLVKGEEDDSEKAQNHRPNLSLNIGIKRQPKKFTYAAAAFGIILQGGVLVFAGVLTYRFPDQFLNDGKPVEQYAFPLTLSGTILIGLGMFLCGYIIEKTTYEVYYEQPGNETDMAQMYWVQPGGQKIGDQVFGSFIGSSKDRKYVKSSRVASRSKFDEVLWFTVIITIFGFVIQFVGLRGIHSSVIIAQLAATLIMAIVRAGLRSQRMAKETDILKRDNQEKYRNILQDHELDFLATKLEGIETMFVSPEQERVLLRPRLSPSQGSSAEATQTLGKGERALKARARLARLTSDEDYGISWKDLRVRDVAIQLQLAIEGVMETLSAKLRNPGIQNHDWRIRICSTSLGTAYIEIFSLQLRKEGLTWKTDCSELEAILGIWAWSLLHYKANNPGFSYRLGKPTKRLIAAAPSARLGEAKTWYQVWVQRRLMLEQQNSVLRKKEIWTGGDHLLFGCQVSRVRDEDFIQAIYVLTKNSPLTMCAQDLFISFLGGILQEIDGIGGKTETRASADPRNVFLLRNSQIEAMANHFEDSELGSREDAYMCIIPILVRESKLPVSEDVFTAIQDQVAIYKNDGKWEDAEQLLQWVCDKSDVPRVAEAYNMLGGLYHSAMRHEEGGIRGIGFDGVCKLLKWVSETQNQRSDISTLVHQYGWIGLRIAMETQDDAQTSKLKSSGAKEDTVPDYTDNLQLWEWVEKDNTAVAKYLIGKKDYNVDEGEDEDGRNALSWAAKNGNFDITVLLLEKNADRNLHDDQERTPLSYAAENGHQSIAEILLKGDLNSINMSTKNDDKTALMLAAQNGHETIVELLLKVPYISLDIRDKNGDTALLHAARGGYQRIVILLVDKGADLNAVNRYGETARWIAYRNDYTELEGLLAKRGAKDLIVDDDE</sequence>
<evidence type="ECO:0000313" key="7">
    <source>
        <dbReference type="EMBL" id="KAF3196814.1"/>
    </source>
</evidence>
<dbReference type="InterPro" id="IPR036770">
    <property type="entry name" value="Ankyrin_rpt-contain_sf"/>
</dbReference>
<dbReference type="Gene3D" id="1.25.40.20">
    <property type="entry name" value="Ankyrin repeat-containing domain"/>
    <property type="match status" value="2"/>
</dbReference>
<dbReference type="OrthoDB" id="194358at2759"/>
<keyword evidence="5" id="KW-1133">Transmembrane helix</keyword>
<evidence type="ECO:0000256" key="2">
    <source>
        <dbReference type="ARBA" id="ARBA00023043"/>
    </source>
</evidence>
<feature type="repeat" description="ANK" evidence="3">
    <location>
        <begin position="995"/>
        <end position="1017"/>
    </location>
</feature>
<feature type="transmembrane region" description="Helical" evidence="5">
    <location>
        <begin position="284"/>
        <end position="305"/>
    </location>
</feature>
<dbReference type="InterPro" id="IPR002110">
    <property type="entry name" value="Ankyrin_rpt"/>
</dbReference>
<dbReference type="PROSITE" id="PS50088">
    <property type="entry name" value="ANK_REPEAT"/>
    <property type="match status" value="3"/>
</dbReference>
<dbReference type="Pfam" id="PF12796">
    <property type="entry name" value="Ank_2"/>
    <property type="match status" value="2"/>
</dbReference>
<keyword evidence="5" id="KW-0472">Membrane</keyword>
<keyword evidence="5" id="KW-0812">Transmembrane</keyword>
<dbReference type="Proteomes" id="UP000614610">
    <property type="component" value="Unassembled WGS sequence"/>
</dbReference>
<dbReference type="SUPFAM" id="SSF48403">
    <property type="entry name" value="Ankyrin repeat"/>
    <property type="match status" value="1"/>
</dbReference>
<gene>
    <name evidence="7" type="ORF">TWF679_004071</name>
</gene>
<protein>
    <submittedName>
        <fullName evidence="7">Uncharacterized protein</fullName>
    </submittedName>
</protein>
<accession>A0A6G1LVS0</accession>
<dbReference type="PANTHER" id="PTHR24198">
    <property type="entry name" value="ANKYRIN REPEAT AND PROTEIN KINASE DOMAIN-CONTAINING PROTEIN"/>
    <property type="match status" value="1"/>
</dbReference>
<organism evidence="7 8">
    <name type="scientific">Orbilia oligospora</name>
    <name type="common">Nematode-trapping fungus</name>
    <name type="synonym">Arthrobotrys oligospora</name>
    <dbReference type="NCBI Taxonomy" id="2813651"/>
    <lineage>
        <taxon>Eukaryota</taxon>
        <taxon>Fungi</taxon>
        <taxon>Dikarya</taxon>
        <taxon>Ascomycota</taxon>
        <taxon>Pezizomycotina</taxon>
        <taxon>Orbiliomycetes</taxon>
        <taxon>Orbiliales</taxon>
        <taxon>Orbiliaceae</taxon>
        <taxon>Orbilia</taxon>
    </lineage>
</organism>
<evidence type="ECO:0000256" key="6">
    <source>
        <dbReference type="SAM" id="SignalP"/>
    </source>
</evidence>
<feature type="repeat" description="ANK" evidence="3">
    <location>
        <begin position="927"/>
        <end position="959"/>
    </location>
</feature>
<dbReference type="AlphaFoldDB" id="A0A6G1LVS0"/>
<keyword evidence="6" id="KW-0732">Signal</keyword>
<feature type="compositionally biased region" description="Polar residues" evidence="4">
    <location>
        <begin position="187"/>
        <end position="200"/>
    </location>
</feature>
<feature type="region of interest" description="Disordered" evidence="4">
    <location>
        <begin position="182"/>
        <end position="225"/>
    </location>
</feature>
<feature type="signal peptide" evidence="6">
    <location>
        <begin position="1"/>
        <end position="19"/>
    </location>
</feature>
<comment type="caution">
    <text evidence="7">The sequence shown here is derived from an EMBL/GenBank/DDBJ whole genome shotgun (WGS) entry which is preliminary data.</text>
</comment>
<feature type="chain" id="PRO_5041090535" evidence="6">
    <location>
        <begin position="20"/>
        <end position="1096"/>
    </location>
</feature>
<evidence type="ECO:0000256" key="4">
    <source>
        <dbReference type="SAM" id="MobiDB-lite"/>
    </source>
</evidence>
<keyword evidence="1" id="KW-0677">Repeat</keyword>
<feature type="transmembrane region" description="Helical" evidence="5">
    <location>
        <begin position="59"/>
        <end position="80"/>
    </location>
</feature>
<feature type="repeat" description="ANK" evidence="3">
    <location>
        <begin position="1029"/>
        <end position="1061"/>
    </location>
</feature>
<dbReference type="SMART" id="SM00248">
    <property type="entry name" value="ANK"/>
    <property type="match status" value="6"/>
</dbReference>
<dbReference type="PROSITE" id="PS50297">
    <property type="entry name" value="ANK_REP_REGION"/>
    <property type="match status" value="3"/>
</dbReference>
<evidence type="ECO:0000256" key="5">
    <source>
        <dbReference type="SAM" id="Phobius"/>
    </source>
</evidence>